<evidence type="ECO:0000313" key="2">
    <source>
        <dbReference type="Proteomes" id="UP000190027"/>
    </source>
</evidence>
<dbReference type="EMBL" id="FUYC01000027">
    <property type="protein sequence ID" value="SKA96562.1"/>
    <property type="molecule type" value="Genomic_DNA"/>
</dbReference>
<sequence length="278" mass="32243">MEHTSSRHVEDVRNLIYELALTACRKQVLVFSKELKQKMVSMGMERSVIEDVIRTAFQGYSSMEVFKRESSERMLSILDAYLRPSNRGFDPMGRLLIEFGLMRPFKKPVLYPDDSRQDEAARKVFTKGVIPRPLVRYFLVSVRGSIPGLDGFTAKPVMFSEHNEAMQERREDLGSLVEEYTVEFNFGKTTTDWRRMLEDPRVHSITRDFFSDLLENMRALGPQRVLKIVNNMQNSDKDPGDRTRMKRPFELADIKQLMVALDRGFQSLEKRMASRTGA</sequence>
<accession>A0A1T4Y431</accession>
<name>A0A1T4Y431_9BACT</name>
<evidence type="ECO:0000313" key="1">
    <source>
        <dbReference type="EMBL" id="SKA96562.1"/>
    </source>
</evidence>
<dbReference type="AlphaFoldDB" id="A0A1T4Y431"/>
<dbReference type="Proteomes" id="UP000190027">
    <property type="component" value="Unassembled WGS sequence"/>
</dbReference>
<reference evidence="1 2" key="1">
    <citation type="submission" date="2017-02" db="EMBL/GenBank/DDBJ databases">
        <authorList>
            <person name="Peterson S.W."/>
        </authorList>
    </citation>
    <scope>NUCLEOTIDE SEQUENCE [LARGE SCALE GENOMIC DNA]</scope>
    <source>
        <strain evidence="1 2">DSM 16080</strain>
    </source>
</reference>
<organism evidence="1 2">
    <name type="scientific">Paucidesulfovibrio gracilis DSM 16080</name>
    <dbReference type="NCBI Taxonomy" id="1121449"/>
    <lineage>
        <taxon>Bacteria</taxon>
        <taxon>Pseudomonadati</taxon>
        <taxon>Thermodesulfobacteriota</taxon>
        <taxon>Desulfovibrionia</taxon>
        <taxon>Desulfovibrionales</taxon>
        <taxon>Desulfovibrionaceae</taxon>
        <taxon>Paucidesulfovibrio</taxon>
    </lineage>
</organism>
<protein>
    <submittedName>
        <fullName evidence="1">Uncharacterized protein</fullName>
    </submittedName>
</protein>
<proteinExistence type="predicted"/>
<dbReference type="OrthoDB" id="5450804at2"/>
<dbReference type="RefSeq" id="WP_078718288.1">
    <property type="nucleotide sequence ID" value="NZ_FUYC01000027.1"/>
</dbReference>
<dbReference type="STRING" id="1121449.SAMN02745704_02745"/>
<gene>
    <name evidence="1" type="ORF">SAMN02745704_02745</name>
</gene>
<keyword evidence="2" id="KW-1185">Reference proteome</keyword>